<feature type="transmembrane region" description="Helical" evidence="9">
    <location>
        <begin position="4101"/>
        <end position="4123"/>
    </location>
</feature>
<feature type="transmembrane region" description="Helical" evidence="9">
    <location>
        <begin position="4240"/>
        <end position="4261"/>
    </location>
</feature>
<keyword evidence="8 9" id="KW-0472">Membrane</keyword>
<dbReference type="InterPro" id="IPR026082">
    <property type="entry name" value="ABCA"/>
</dbReference>
<dbReference type="InterPro" id="IPR003439">
    <property type="entry name" value="ABC_transporter-like_ATP-bd"/>
</dbReference>
<dbReference type="GO" id="GO:0005319">
    <property type="term" value="F:lipid transporter activity"/>
    <property type="evidence" value="ECO:0007669"/>
    <property type="project" value="TreeGrafter"/>
</dbReference>
<feature type="transmembrane region" description="Helical" evidence="9">
    <location>
        <begin position="4135"/>
        <end position="4158"/>
    </location>
</feature>
<accession>A0A8C4SSP8</accession>
<comment type="subcellular location">
    <subcellularLocation>
        <location evidence="1">Membrane</location>
        <topology evidence="1">Multi-pass membrane protein</topology>
    </subcellularLocation>
</comment>
<dbReference type="InterPro" id="IPR027417">
    <property type="entry name" value="P-loop_NTPase"/>
</dbReference>
<organism evidence="11 12">
    <name type="scientific">Erpetoichthys calabaricus</name>
    <name type="common">Rope fish</name>
    <name type="synonym">Calamoichthys calabaricus</name>
    <dbReference type="NCBI Taxonomy" id="27687"/>
    <lineage>
        <taxon>Eukaryota</taxon>
        <taxon>Metazoa</taxon>
        <taxon>Chordata</taxon>
        <taxon>Craniata</taxon>
        <taxon>Vertebrata</taxon>
        <taxon>Euteleostomi</taxon>
        <taxon>Actinopterygii</taxon>
        <taxon>Polypteriformes</taxon>
        <taxon>Polypteridae</taxon>
        <taxon>Erpetoichthys</taxon>
    </lineage>
</organism>
<dbReference type="CDD" id="cd03263">
    <property type="entry name" value="ABC_subfamily_A"/>
    <property type="match status" value="1"/>
</dbReference>
<keyword evidence="6" id="KW-0067">ATP-binding</keyword>
<dbReference type="GO" id="GO:0140359">
    <property type="term" value="F:ABC-type transporter activity"/>
    <property type="evidence" value="ECO:0007669"/>
    <property type="project" value="InterPro"/>
</dbReference>
<dbReference type="PANTHER" id="PTHR19229">
    <property type="entry name" value="ATP-BINDING CASSETTE TRANSPORTER SUBFAMILY A ABCA"/>
    <property type="match status" value="1"/>
</dbReference>
<reference evidence="11" key="1">
    <citation type="submission" date="2021-06" db="EMBL/GenBank/DDBJ databases">
        <authorList>
            <consortium name="Wellcome Sanger Institute Data Sharing"/>
        </authorList>
    </citation>
    <scope>NUCLEOTIDE SEQUENCE [LARGE SCALE GENOMIC DNA]</scope>
</reference>
<dbReference type="InterPro" id="IPR003593">
    <property type="entry name" value="AAA+_ATPase"/>
</dbReference>
<feature type="transmembrane region" description="Helical" evidence="9">
    <location>
        <begin position="4197"/>
        <end position="4215"/>
    </location>
</feature>
<dbReference type="FunFam" id="3.40.50.300:FF:000298">
    <property type="entry name" value="ATP-binding cassette sub-family A member 12"/>
    <property type="match status" value="1"/>
</dbReference>
<evidence type="ECO:0000256" key="9">
    <source>
        <dbReference type="SAM" id="Phobius"/>
    </source>
</evidence>
<dbReference type="GO" id="GO:0005524">
    <property type="term" value="F:ATP binding"/>
    <property type="evidence" value="ECO:0007669"/>
    <property type="project" value="UniProtKB-KW"/>
</dbReference>
<dbReference type="GeneTree" id="ENSGT00940000157295"/>
<feature type="transmembrane region" description="Helical" evidence="9">
    <location>
        <begin position="4164"/>
        <end position="4185"/>
    </location>
</feature>
<reference evidence="11" key="2">
    <citation type="submission" date="2025-08" db="UniProtKB">
        <authorList>
            <consortium name="Ensembl"/>
        </authorList>
    </citation>
    <scope>IDENTIFICATION</scope>
</reference>
<reference evidence="11" key="3">
    <citation type="submission" date="2025-09" db="UniProtKB">
        <authorList>
            <consortium name="Ensembl"/>
        </authorList>
    </citation>
    <scope>IDENTIFICATION</scope>
</reference>
<dbReference type="Ensembl" id="ENSECRT00000021467.1">
    <property type="protein sequence ID" value="ENSECRP00000021013.1"/>
    <property type="gene ID" value="ENSECRG00000014140.1"/>
</dbReference>
<dbReference type="PROSITE" id="PS50893">
    <property type="entry name" value="ABC_TRANSPORTER_2"/>
    <property type="match status" value="1"/>
</dbReference>
<evidence type="ECO:0000256" key="6">
    <source>
        <dbReference type="ARBA" id="ARBA00022840"/>
    </source>
</evidence>
<feature type="domain" description="ABC transporter" evidence="10">
    <location>
        <begin position="4338"/>
        <end position="4569"/>
    </location>
</feature>
<evidence type="ECO:0000259" key="10">
    <source>
        <dbReference type="PROSITE" id="PS50893"/>
    </source>
</evidence>
<dbReference type="Gene3D" id="3.40.50.300">
    <property type="entry name" value="P-loop containing nucleotide triphosphate hydrolases"/>
    <property type="match status" value="1"/>
</dbReference>
<evidence type="ECO:0000256" key="8">
    <source>
        <dbReference type="ARBA" id="ARBA00023136"/>
    </source>
</evidence>
<keyword evidence="3 9" id="KW-0812">Transmembrane</keyword>
<dbReference type="GO" id="GO:0016020">
    <property type="term" value="C:membrane"/>
    <property type="evidence" value="ECO:0007669"/>
    <property type="project" value="UniProtKB-SubCell"/>
</dbReference>
<proteinExistence type="predicted"/>
<evidence type="ECO:0000256" key="2">
    <source>
        <dbReference type="ARBA" id="ARBA00022448"/>
    </source>
</evidence>
<keyword evidence="5" id="KW-0547">Nucleotide-binding</keyword>
<evidence type="ECO:0000313" key="11">
    <source>
        <dbReference type="Ensembl" id="ENSECRP00000021013.1"/>
    </source>
</evidence>
<protein>
    <submittedName>
        <fullName evidence="11">Uncharacterized LOC114656398</fullName>
    </submittedName>
</protein>
<evidence type="ECO:0000256" key="7">
    <source>
        <dbReference type="ARBA" id="ARBA00022989"/>
    </source>
</evidence>
<evidence type="ECO:0000256" key="1">
    <source>
        <dbReference type="ARBA" id="ARBA00004141"/>
    </source>
</evidence>
<evidence type="ECO:0000256" key="5">
    <source>
        <dbReference type="ARBA" id="ARBA00022741"/>
    </source>
</evidence>
<dbReference type="SMART" id="SM00382">
    <property type="entry name" value="AAA"/>
    <property type="match status" value="1"/>
</dbReference>
<dbReference type="Proteomes" id="UP000694620">
    <property type="component" value="Chromosome 8"/>
</dbReference>
<evidence type="ECO:0000256" key="4">
    <source>
        <dbReference type="ARBA" id="ARBA00022737"/>
    </source>
</evidence>
<feature type="transmembrane region" description="Helical" evidence="9">
    <location>
        <begin position="4731"/>
        <end position="4752"/>
    </location>
</feature>
<dbReference type="Pfam" id="PF00005">
    <property type="entry name" value="ABC_tran"/>
    <property type="match status" value="1"/>
</dbReference>
<keyword evidence="7 9" id="KW-1133">Transmembrane helix</keyword>
<keyword evidence="2" id="KW-0813">Transport</keyword>
<evidence type="ECO:0000313" key="12">
    <source>
        <dbReference type="Proteomes" id="UP000694620"/>
    </source>
</evidence>
<sequence length="4797" mass="529539">MLGLIGINNTNITNVLNRSMNVFNAWLPAIGDGLLLPTKQTTAGEWLMSVVNAVLVTTDGTPGSTMVKGVMKAILDLLTKLLDVQTGVLTYVETAAVNLQSTILSLVNNDTFFDNWIEKRINGTINLLQMFQTHGTCIHYTSPLADIFNEILPLGGGWSRLLCSNTTFLGSVLQTVMKPVMDQVMSLKNILNKTNVQDLTDSAVLSSGEALNTSSVNFMAAVNGVIQTLGMGYWSVWATDSTAKTANWTERMLTLADLLGSKLQEQAQWPQMRTFFDAVYWIMNGLQTNNSGPPMCVFTNSTVFLTCNVTYSWRQFTTLALTILQTSPKHPDSLLWVLQDGLRFIKSAYITQLKQNVTQAQNPALQSLLDSVLKLVEANTNLVSSMTSFNQFDRGVAGTVLKSLLESFNLTPLESLWNGGGLNVSNIINILSQVMTNNQQFIAGVPGINETKFLVTELDPLIEQWLASNYSSSLSFTIGQQLLSLIMSLNQSDPTVLNQVLQPFIPIGLNIPNAIQLALQAIQQFTQVIQGPNDSLNILSGYLNQIQNFLISQGGLDVLLQALNPYWQSNDSIALIHQYGLQQVALGELPFLFISYVKNASSFQTPESVLKSFIGYLPQDQQAELEQMFNSTDELLAVVSLCRTNNFSCIPAFSEITNVLLTVGQVLHASNGSGLPIFWNNSTFALGLREISNLNLTSDVLSMILSWGNITADPVPASMLYETVMQAFDFLKEVGNTSNITSSVCQQLLEKSQLNLTRVNGILHVLTSCNMTNLFNKLNAIVGIQDCCQRQPNKSLSCALEIATNLMGALQETNLSNVIERKILAAEIILQYWTGILNESTTMMKPLEAIYDSTVQALQDGSVLKVTGNAVTLISDSLIIIKSNMLQLGNMSSPQLDVGIQVLDELVQRFLNGTNENGTTSLGMSADYDMEKVTMCLQVTEWYVQMLENLTVHGIPTGNLYPFFRISQMALASALSNAGLSANLASAINASRGYLQGVQTPFDMAGLVNVTQFLVRGIILEAQPYLEQIQNYIQSVEPAPSSFLSPPFQGSLNQTQKDLLDSLSTLFVPLGTTSDLSAVFDSFREVVAFLEAAHQNVTAPLFGLFSADNVTAQVVFSLMHSWSQVPLEGSFTREEFQMFYTYYVEFYQLVESDRWNMSDLEPKLSEFLYQWSEVLLNSSTNSSWVGTNCSALHFIQCMIDNTATGHTQNAILAASGCVSNGTNPKTTEKYEALAYGFLNLSYEMNQKYENDSLGIIQDALPCIVTLLSLSTGVLAKLSDATDMKNTWMEELHAKMKQDLEQTPHFAFCKDLDNRSMLVFNHILSATPDQLNVFLHLLQNQSLFSSSLSSVMPALNLLISRMDSSELMDQLNAILTALTTSEGNPFSQLQHLLLSSTLDGAFNGSREGFQILEQIFQLPWNGTNMKNRTSLFLSFIDILQQENGTLALQSLTAVQSFLNEVNSSGLLQFLSSWGDSQNQRNNGTGLLNVIAVLRNITQAWLEENQFAALLLESLQSNQSEPNALTQNEVLNSLAGFLWPLLPADMQPYANITMQVLEILWPVMADISGGDSPNFYTTADLLLNLSRTITENFAGMTHETMFSDLLDVLEVIVQLASSSLDRNISMVESLTNKMLHHLEVLVNATLPEDVASTMVQVLESARIYSEVLSEFNPTENWMQRLQWIFSFLLPYSNSSSYDFTSVMSLLNQSGGNFSSFEENVKLLRILLDLLPENNTAGAALSLMQNVTKYLTSGNQGNASPLVDAYYLLKLILEHGDILQNESIVEMLLDSQGLSPWSGVPSDVHAQLQWMITDAVKMLITEKCPWLKEYNITNEYVNSWVSASFNQANGSASSDPWETLLLGVLSFISQNISISHPSTAGQLLSSEAQLLLNASVNLLTQGSMNTSQLWKERLDLILQNLLGNTSGSSMDQVASGDVYKLVDGALIEQVMHAAATELLGLNIVGSSSPMYGLLSWFIDTNDTTLVLMRAMEFVTWWNSVKDTDMEFVVQAVQKAYNLVKAVLLTLPQVDFTLPPYVLSHGDIALSALDTLVNFTELNNSTGVTFITSLATKFKNYIENDPTLQTVLPMAQQMLNISRLWHGDSGSFIQLLSSLSGVLTESSVNLTNNSIPLLFTDLVTTFSQPEKTNQILSALKAVEDCQMIPENCSQIISQVYQLVLLMHNTSQNGTALLDALNSIPSQQAHLLSYVNLTESLIFAILPPQDPAPQIKFLSDIFATIRNFLVDPSSSANEIPVMINFTMSINEFSQTLPPLEQLMTFMRSIESALRQEQCNVSDSSDLVRCIYETCESAQEILQLFNATTNSGEIIDIVQPMVEFWITKMNKNETAVSGELQEAVNFTMMVFQNQFSINNLMNNIVSSLQQVKDDLVRWNVTSNQTAETLQVVEGLLQLLEKDSGYLVSAFNRSALQSDEVEVLIAKLSLLETEFMLLKDVSSLFGGSTTHNQYSTIVDFITASLLVDKQLPLSVISPLTSLLNLSKNFMVSGNVNNSFDLSAFILESIISSLNLPVLQNQTLTEENFLFVLSFLNFIQSELKVNASTLILQILSNDIEPLRALNELVALFGSLPSENQLGLIADVFHLNTGSFLTSLRALKDEIGLILGLHATGNLDMETILNFFNSSMKIVQNELSMANISGSEVVGKSLSDLLYFLSQSMSIYQLPGGPINPCSISAIWHDLFETVNITLPSGYLQTCQGFEDLATSILNLYNKILQMTQSTGDMTDVFLDAVSVADQFITLVQAESNLLQTDIPVIPVLHQVFVDIINSVQTSNSTSSVDASVPSPITPDEQDVLLSAITTLNTLLQAYTNTSTATSPYVEVSSIVEDLLMSQPASLSPYINALDKIMASFSLLLTEQQMSNIYPSDQIIKALIAFLNCSDSPANLANITDMTADSFHSLLGSLENFTLPNGLKITDVNQLIGNISMVLADSLPMVLNTSGLSGPNDQNVNNVINQLVNNISMVLADSLPKLLNTSGPSDSNDQKINNLLNQLGNNISMVLSGSLPMLLNTSGPSGPNDQKINNLLNHLINNLTMMLTDSLPVLLNTLGLIGPNDQKINNVINQLVNNISMVLADSLPKLLNTSGPSGPNDQRISDLLNHLINNLTMMLTDSLPVLLNTLGLFGPNDQKINNALNQLVNNITMVVVGSLPQLLNSNGPSGPNDQKINDLLNQIINNITMVLAETLPMVTNTSRLFDPNAIQLSAMLRSFIQNKLTSNSALLNFSGTIQELDNLISTVVALVGMEQSHYLNVTYEIVRNLVLSVYSSKNSMTAADILNAMSGSFASLLGIIPNKTTPQAVSTIFNNTVVFVRNLQDLLNKTRLIKAVKMTSLVVGELQNVLGIFSPSYALKNTSNVLQMLKSNLESAPLSNSSDWISETFQILASVIKLIPFQNSSTSLLTNVTLSLANATQDKVLWESLGMDLTKLFTESGNGTASAKLKQKVAVTQDLRSVVCRIEQLPSVQQLYQMASFTPGLVCQTFLPAIVSLLSLSNSLVSKWMQSPPNSDSVQAYFLSGINNFELQLNWFNGILNTTQSINWTSLSNFVNESSSTAMTAVLSDIITTTSVFQNELQNISGISEDVIKNITSMSLPHNITQVLPWILNLTSQEGAQMNATQWYYFTVTLLRYMDFSKLFLKLMLPSQLQMYIDIIIQLLMRFMGIFVNSQPLIDTLQTFITEIQQLSATSLAAQQRDMSASSRAATSSFSSFNTISGALCSYGVISLFAMPNIADNVGSRPSTQSNLSTEQLLQKFDIPNDTTPFCQSLFLNMVSTTGGAVMWAFLKPMLLGKILFTPNIPETWAVMQKSNVTLQDLYQLTTYADMWIGNSSNIQTLVTVLSQIKPLLTFLKNSNVQSFISLESNINIADVLQNAQQLSNFGSVLSANMPLLNQMTTLCKLLKNISSCINFNRYQAMNTTDALNSEATKLLQHNNLYASVIFNITTQKSRQKRSVGSSLPPLVKYTIRMPISNTMRTDRLRDVMWTPGPHISASQYLLNNHGFIYLQEDIEKAIIELQTEKVIDGPAVQIQAFPYPCYTRDNFLYSMSYSFPLIVMLAWILFIAAFVKKLVQERELRLHEYMKMMGVNPFSHFFAWFIESASFLLITIIFLVIILKAGSILPQTNGFLIFLFFCDYGLSILSMSFLFSTFFSHTNIASLSGSLIYVILFFPFIVMTSLDSGLTFTTKSLLGLFAPTCFSYASQYIIYYETQGTGMQWGNSYQSPVINDNASFGWFCWLLLIDSSIYFIIGCYIRMVFPGKYGIAAPWYFPVLPSFWTSCLPCFKPESNGRSGLLFMNVMMHSQMADPKSKGTDNVFFEGEEDLDGLTVGVSLHGLTKMYGKSAALQNLNLRFYEDQVTSLLGHNGAGKTTTMSLLTGLYGPTSGSVLIYGKDTRFQMDAVRQSLGVCMQYDVLFDHLTAKEHLFLYAQIKAPQWSKEEVRHQVRKILKDTAMYTHRHKRVGALSGGTKRKLSIAIAFLGGSKTVVLDEPTTGVDPCSRRSIWNIVNMYKKERTIILSTHHLDEAEVLSDRIAFLERGGLKCCGSPLYLKQKLGIGYKLSLSKKIPEPGSEDQCDVNRVTEFIKSHFREAELKETVGSDMVYSLPTFGVQYAPYYQALLRGLDENLENLQLGSYGISDTTLEEVFLQLTKDEAEDDMSWSNTQMVVPVPFVNQVVEERSVNNYNISETEALKGNSSVTGISLLGQKILAVLVKRLQHSLRDWKGLFAQLLLPVLFVIAAMGLATIKTGVQTYPALELMPSMYGTTKQTTFFGIQNSSAYPLVSTMMSFPA</sequence>
<name>A0A8C4SSP8_ERPCA</name>
<dbReference type="GO" id="GO:0016887">
    <property type="term" value="F:ATP hydrolysis activity"/>
    <property type="evidence" value="ECO:0007669"/>
    <property type="project" value="InterPro"/>
</dbReference>
<dbReference type="SUPFAM" id="SSF52540">
    <property type="entry name" value="P-loop containing nucleoside triphosphate hydrolases"/>
    <property type="match status" value="1"/>
</dbReference>
<evidence type="ECO:0000256" key="3">
    <source>
        <dbReference type="ARBA" id="ARBA00022692"/>
    </source>
</evidence>
<feature type="transmembrane region" description="Helical" evidence="9">
    <location>
        <begin position="4057"/>
        <end position="4075"/>
    </location>
</feature>
<keyword evidence="4" id="KW-0677">Repeat</keyword>
<keyword evidence="12" id="KW-1185">Reference proteome</keyword>